<dbReference type="PANTHER" id="PTHR43045">
    <property type="entry name" value="SHIKIMATE TRANSPORTER"/>
    <property type="match status" value="1"/>
</dbReference>
<keyword evidence="10" id="KW-1185">Reference proteome</keyword>
<dbReference type="EMBL" id="JBHLUN010000001">
    <property type="protein sequence ID" value="MFC0406841.1"/>
    <property type="molecule type" value="Genomic_DNA"/>
</dbReference>
<dbReference type="PANTHER" id="PTHR43045:SF1">
    <property type="entry name" value="SHIKIMATE TRANSPORTER"/>
    <property type="match status" value="1"/>
</dbReference>
<feature type="transmembrane region" description="Helical" evidence="7">
    <location>
        <begin position="361"/>
        <end position="384"/>
    </location>
</feature>
<dbReference type="CDD" id="cd17369">
    <property type="entry name" value="MFS_ShiA_like"/>
    <property type="match status" value="1"/>
</dbReference>
<organism evidence="9 10">
    <name type="scientific">Roseomonas elaeocarpi</name>
    <dbReference type="NCBI Taxonomy" id="907779"/>
    <lineage>
        <taxon>Bacteria</taxon>
        <taxon>Pseudomonadati</taxon>
        <taxon>Pseudomonadota</taxon>
        <taxon>Alphaproteobacteria</taxon>
        <taxon>Acetobacterales</taxon>
        <taxon>Roseomonadaceae</taxon>
        <taxon>Roseomonas</taxon>
    </lineage>
</organism>
<dbReference type="PROSITE" id="PS50850">
    <property type="entry name" value="MFS"/>
    <property type="match status" value="1"/>
</dbReference>
<gene>
    <name evidence="9" type="ORF">ACFFGY_01185</name>
</gene>
<dbReference type="InterPro" id="IPR036259">
    <property type="entry name" value="MFS_trans_sf"/>
</dbReference>
<protein>
    <submittedName>
        <fullName evidence="9">MFS transporter</fullName>
    </submittedName>
</protein>
<keyword evidence="6 7" id="KW-0472">Membrane</keyword>
<feature type="transmembrane region" description="Helical" evidence="7">
    <location>
        <begin position="138"/>
        <end position="162"/>
    </location>
</feature>
<dbReference type="Pfam" id="PF00083">
    <property type="entry name" value="Sugar_tr"/>
    <property type="match status" value="1"/>
</dbReference>
<keyword evidence="3" id="KW-1003">Cell membrane</keyword>
<feature type="transmembrane region" description="Helical" evidence="7">
    <location>
        <begin position="295"/>
        <end position="312"/>
    </location>
</feature>
<name>A0ABV6JMA0_9PROT</name>
<evidence type="ECO:0000256" key="3">
    <source>
        <dbReference type="ARBA" id="ARBA00022475"/>
    </source>
</evidence>
<evidence type="ECO:0000259" key="8">
    <source>
        <dbReference type="PROSITE" id="PS50850"/>
    </source>
</evidence>
<keyword evidence="2" id="KW-0813">Transport</keyword>
<evidence type="ECO:0000256" key="4">
    <source>
        <dbReference type="ARBA" id="ARBA00022692"/>
    </source>
</evidence>
<dbReference type="PROSITE" id="PS00217">
    <property type="entry name" value="SUGAR_TRANSPORT_2"/>
    <property type="match status" value="1"/>
</dbReference>
<feature type="transmembrane region" description="Helical" evidence="7">
    <location>
        <begin position="12"/>
        <end position="31"/>
    </location>
</feature>
<dbReference type="PROSITE" id="PS00216">
    <property type="entry name" value="SUGAR_TRANSPORT_1"/>
    <property type="match status" value="1"/>
</dbReference>
<evidence type="ECO:0000256" key="5">
    <source>
        <dbReference type="ARBA" id="ARBA00022989"/>
    </source>
</evidence>
<feature type="transmembrane region" description="Helical" evidence="7">
    <location>
        <begin position="234"/>
        <end position="257"/>
    </location>
</feature>
<sequence length="428" mass="45130">MASSYVGSVVEWFDFFIYSVASASVFNVLFFPNESEGVGTLLALATLAIGYLVRPIGGVIYGHFGDRIGRKKMLVSSIVLMGAATVVIGFMPTYAQIGALAPILLLTLRVIQGLAVAGEWGGALLMTLEHAGKGRRGVSSCVIGMGQCTGLMLGTFVFSLVSRLPQDQFLSWGWRLPFLGAVVLIALGLWMRLGIEESPVFLKQKQMEARQPVASARPPIMDVLQHGWRQVLQCFMMVLGPFSISALISPFCISYAVQAGFPRVTALNAATVAALCQVVGMLVGGWLSDKVGRRPVFMVGAVLMAVCSFIMFRNASSGDAGLLTLGFALAGLSHGFMFGPLGAFIAELFHTGTRFTGASLGYQLGGAFGGGVAPVIGTSLVLLAGGPPNIGYLLVFSTLVCVCSFVVAVLSRETYRDDLTEVGTGPAA</sequence>
<feature type="domain" description="Major facilitator superfamily (MFS) profile" evidence="8">
    <location>
        <begin position="1"/>
        <end position="415"/>
    </location>
</feature>
<dbReference type="InterPro" id="IPR005828">
    <property type="entry name" value="MFS_sugar_transport-like"/>
</dbReference>
<comment type="subcellular location">
    <subcellularLocation>
        <location evidence="1">Cell membrane</location>
        <topology evidence="1">Multi-pass membrane protein</topology>
    </subcellularLocation>
</comment>
<keyword evidence="5 7" id="KW-1133">Transmembrane helix</keyword>
<feature type="transmembrane region" description="Helical" evidence="7">
    <location>
        <begin position="174"/>
        <end position="195"/>
    </location>
</feature>
<feature type="transmembrane region" description="Helical" evidence="7">
    <location>
        <begin position="97"/>
        <end position="117"/>
    </location>
</feature>
<evidence type="ECO:0000313" key="10">
    <source>
        <dbReference type="Proteomes" id="UP001589865"/>
    </source>
</evidence>
<feature type="transmembrane region" description="Helical" evidence="7">
    <location>
        <begin position="269"/>
        <end position="288"/>
    </location>
</feature>
<dbReference type="Gene3D" id="1.20.1250.20">
    <property type="entry name" value="MFS general substrate transporter like domains"/>
    <property type="match status" value="2"/>
</dbReference>
<dbReference type="RefSeq" id="WP_377042526.1">
    <property type="nucleotide sequence ID" value="NZ_JBHLUN010000001.1"/>
</dbReference>
<accession>A0ABV6JMA0</accession>
<proteinExistence type="predicted"/>
<dbReference type="Proteomes" id="UP001589865">
    <property type="component" value="Unassembled WGS sequence"/>
</dbReference>
<dbReference type="InterPro" id="IPR020846">
    <property type="entry name" value="MFS_dom"/>
</dbReference>
<feature type="transmembrane region" description="Helical" evidence="7">
    <location>
        <begin position="37"/>
        <end position="61"/>
    </location>
</feature>
<dbReference type="SUPFAM" id="SSF103473">
    <property type="entry name" value="MFS general substrate transporter"/>
    <property type="match status" value="1"/>
</dbReference>
<feature type="transmembrane region" description="Helical" evidence="7">
    <location>
        <begin position="390"/>
        <end position="410"/>
    </location>
</feature>
<keyword evidence="4 7" id="KW-0812">Transmembrane</keyword>
<evidence type="ECO:0000256" key="1">
    <source>
        <dbReference type="ARBA" id="ARBA00004651"/>
    </source>
</evidence>
<evidence type="ECO:0000256" key="2">
    <source>
        <dbReference type="ARBA" id="ARBA00022448"/>
    </source>
</evidence>
<evidence type="ECO:0000256" key="6">
    <source>
        <dbReference type="ARBA" id="ARBA00023136"/>
    </source>
</evidence>
<dbReference type="InterPro" id="IPR005829">
    <property type="entry name" value="Sugar_transporter_CS"/>
</dbReference>
<reference evidence="9 10" key="1">
    <citation type="submission" date="2024-09" db="EMBL/GenBank/DDBJ databases">
        <authorList>
            <person name="Sun Q."/>
            <person name="Mori K."/>
        </authorList>
    </citation>
    <scope>NUCLEOTIDE SEQUENCE [LARGE SCALE GENOMIC DNA]</scope>
    <source>
        <strain evidence="9 10">TBRC 5777</strain>
    </source>
</reference>
<feature type="transmembrane region" description="Helical" evidence="7">
    <location>
        <begin position="73"/>
        <end position="91"/>
    </location>
</feature>
<evidence type="ECO:0000313" key="9">
    <source>
        <dbReference type="EMBL" id="MFC0406841.1"/>
    </source>
</evidence>
<evidence type="ECO:0000256" key="7">
    <source>
        <dbReference type="SAM" id="Phobius"/>
    </source>
</evidence>
<feature type="transmembrane region" description="Helical" evidence="7">
    <location>
        <begin position="324"/>
        <end position="349"/>
    </location>
</feature>
<comment type="caution">
    <text evidence="9">The sequence shown here is derived from an EMBL/GenBank/DDBJ whole genome shotgun (WGS) entry which is preliminary data.</text>
</comment>